<accession>A0A0F9R0E7</accession>
<dbReference type="Gene3D" id="1.10.3480.10">
    <property type="entry name" value="TorD-like"/>
    <property type="match status" value="1"/>
</dbReference>
<reference evidence="2" key="1">
    <citation type="journal article" date="2015" name="Nature">
        <title>Complex archaea that bridge the gap between prokaryotes and eukaryotes.</title>
        <authorList>
            <person name="Spang A."/>
            <person name="Saw J.H."/>
            <person name="Jorgensen S.L."/>
            <person name="Zaremba-Niedzwiedzka K."/>
            <person name="Martijn J."/>
            <person name="Lind A.E."/>
            <person name="van Eijk R."/>
            <person name="Schleper C."/>
            <person name="Guy L."/>
            <person name="Ettema T.J."/>
        </authorList>
    </citation>
    <scope>NUCLEOTIDE SEQUENCE</scope>
</reference>
<dbReference type="AlphaFoldDB" id="A0A0F9R0E7"/>
<dbReference type="EMBL" id="LAZR01004190">
    <property type="protein sequence ID" value="KKN10943.1"/>
    <property type="molecule type" value="Genomic_DNA"/>
</dbReference>
<keyword evidence="1" id="KW-0143">Chaperone</keyword>
<protein>
    <submittedName>
        <fullName evidence="2">Uncharacterized protein</fullName>
    </submittedName>
</protein>
<gene>
    <name evidence="2" type="ORF">LCGC14_1031490</name>
</gene>
<organism evidence="2">
    <name type="scientific">marine sediment metagenome</name>
    <dbReference type="NCBI Taxonomy" id="412755"/>
    <lineage>
        <taxon>unclassified sequences</taxon>
        <taxon>metagenomes</taxon>
        <taxon>ecological metagenomes</taxon>
    </lineage>
</organism>
<dbReference type="InterPro" id="IPR036411">
    <property type="entry name" value="TorD-like_sf"/>
</dbReference>
<dbReference type="SUPFAM" id="SSF89155">
    <property type="entry name" value="TorD-like"/>
    <property type="match status" value="1"/>
</dbReference>
<dbReference type="Pfam" id="PF02613">
    <property type="entry name" value="Nitrate_red_del"/>
    <property type="match status" value="1"/>
</dbReference>
<proteinExistence type="predicted"/>
<dbReference type="PANTHER" id="PTHR34227">
    <property type="entry name" value="CHAPERONE PROTEIN YCDY"/>
    <property type="match status" value="1"/>
</dbReference>
<dbReference type="InterPro" id="IPR050289">
    <property type="entry name" value="TorD/DmsD_chaperones"/>
</dbReference>
<dbReference type="PANTHER" id="PTHR34227:SF1">
    <property type="entry name" value="DIMETHYL SULFOXIDE REDUCTASE CHAPERONE-RELATED"/>
    <property type="match status" value="1"/>
</dbReference>
<comment type="caution">
    <text evidence="2">The sequence shown here is derived from an EMBL/GenBank/DDBJ whole genome shotgun (WGS) entry which is preliminary data.</text>
</comment>
<name>A0A0F9R0E7_9ZZZZ</name>
<sequence length="183" mass="19992">MPEAQVVATALRLLASIFQREADRPLLEYIKAHRQELLTSFGLDPLEGLDGYDLDEAVDALAAEYCRIFVGPVGHLPPVESVVLGEGRFWGPSTETVVNFYVTRGISLPEGSGLLPDHLSVELDCLAILEERGHHQDAKAFAGEHPLRWLTDLIAHVKARATSAFYPAFIEAAQGLLTARYGG</sequence>
<evidence type="ECO:0000313" key="2">
    <source>
        <dbReference type="EMBL" id="KKN10943.1"/>
    </source>
</evidence>
<dbReference type="InterPro" id="IPR020945">
    <property type="entry name" value="DMSO/NO3_reduct_chaperone"/>
</dbReference>
<evidence type="ECO:0000256" key="1">
    <source>
        <dbReference type="ARBA" id="ARBA00023186"/>
    </source>
</evidence>